<accession>A0ABD5NIK0</accession>
<dbReference type="GeneID" id="73905025"/>
<comment type="subcellular location">
    <subcellularLocation>
        <location evidence="7">Cytoplasm</location>
    </subcellularLocation>
</comment>
<dbReference type="InterPro" id="IPR044015">
    <property type="entry name" value="FBPase_C_dom"/>
</dbReference>
<dbReference type="Pfam" id="PF18913">
    <property type="entry name" value="FBPase_C"/>
    <property type="match status" value="1"/>
</dbReference>
<evidence type="ECO:0000256" key="4">
    <source>
        <dbReference type="ARBA" id="ARBA00022801"/>
    </source>
</evidence>
<organism evidence="12 13">
    <name type="scientific">Halovivax cerinus</name>
    <dbReference type="NCBI Taxonomy" id="1487865"/>
    <lineage>
        <taxon>Archaea</taxon>
        <taxon>Methanobacteriati</taxon>
        <taxon>Methanobacteriota</taxon>
        <taxon>Stenosarchaea group</taxon>
        <taxon>Halobacteria</taxon>
        <taxon>Halobacteriales</taxon>
        <taxon>Natrialbaceae</taxon>
        <taxon>Halovivax</taxon>
    </lineage>
</organism>
<keyword evidence="3 7" id="KW-0963">Cytoplasm</keyword>
<feature type="binding site" evidence="7">
    <location>
        <position position="271"/>
    </location>
    <ligand>
        <name>Mg(2+)</name>
        <dbReference type="ChEBI" id="CHEBI:18420"/>
        <label>2</label>
    </ligand>
</feature>
<evidence type="ECO:0000259" key="11">
    <source>
        <dbReference type="Pfam" id="PF18913"/>
    </source>
</evidence>
<dbReference type="EC" id="3.1.3.11" evidence="7"/>
<comment type="catalytic activity">
    <reaction evidence="1 7">
        <text>beta-D-fructose 1,6-bisphosphate + H2O = beta-D-fructose 6-phosphate + phosphate</text>
        <dbReference type="Rhea" id="RHEA:11064"/>
        <dbReference type="ChEBI" id="CHEBI:15377"/>
        <dbReference type="ChEBI" id="CHEBI:32966"/>
        <dbReference type="ChEBI" id="CHEBI:43474"/>
        <dbReference type="ChEBI" id="CHEBI:57634"/>
        <dbReference type="EC" id="3.1.3.11"/>
    </reaction>
</comment>
<evidence type="ECO:0000256" key="1">
    <source>
        <dbReference type="ARBA" id="ARBA00001273"/>
    </source>
</evidence>
<evidence type="ECO:0000256" key="3">
    <source>
        <dbReference type="ARBA" id="ARBA00022490"/>
    </source>
</evidence>
<name>A0ABD5NIK0_9EURY</name>
<evidence type="ECO:0000256" key="9">
    <source>
        <dbReference type="SAM" id="MobiDB-lite"/>
    </source>
</evidence>
<feature type="compositionally biased region" description="Basic and acidic residues" evidence="9">
    <location>
        <begin position="1"/>
        <end position="17"/>
    </location>
</feature>
<protein>
    <recommendedName>
        <fullName evidence="7">Fructose-1,6-bisphosphatase class 1</fullName>
        <shortName evidence="7">FBPase class 1</shortName>
        <ecNumber evidence="7">3.1.3.11</ecNumber>
    </recommendedName>
    <alternativeName>
        <fullName evidence="7">D-fructose-1,6-bisphosphate 1-phosphohydrolase class 1</fullName>
    </alternativeName>
</protein>
<evidence type="ECO:0000313" key="13">
    <source>
        <dbReference type="Proteomes" id="UP001595846"/>
    </source>
</evidence>
<dbReference type="AlphaFoldDB" id="A0ABD5NIK0"/>
<comment type="subunit">
    <text evidence="7">Homotetramer.</text>
</comment>
<feature type="domain" description="Fructose-1-6-bisphosphatase class 1 C-terminal" evidence="11">
    <location>
        <begin position="198"/>
        <end position="322"/>
    </location>
</feature>
<dbReference type="NCBIfam" id="NF006786">
    <property type="entry name" value="PRK09293.3-3"/>
    <property type="match status" value="1"/>
</dbReference>
<reference evidence="12 13" key="1">
    <citation type="journal article" date="2019" name="Int. J. Syst. Evol. Microbiol.">
        <title>The Global Catalogue of Microorganisms (GCM) 10K type strain sequencing project: providing services to taxonomists for standard genome sequencing and annotation.</title>
        <authorList>
            <consortium name="The Broad Institute Genomics Platform"/>
            <consortium name="The Broad Institute Genome Sequencing Center for Infectious Disease"/>
            <person name="Wu L."/>
            <person name="Ma J."/>
        </authorList>
    </citation>
    <scope>NUCLEOTIDE SEQUENCE [LARGE SCALE GENOMIC DNA]</scope>
    <source>
        <strain evidence="12 13">IBRC-M 10256</strain>
    </source>
</reference>
<dbReference type="EMBL" id="JBHSAQ010000001">
    <property type="protein sequence ID" value="MFC3956814.1"/>
    <property type="molecule type" value="Genomic_DNA"/>
</dbReference>
<dbReference type="Pfam" id="PF00316">
    <property type="entry name" value="FBPase"/>
    <property type="match status" value="1"/>
</dbReference>
<comment type="pathway">
    <text evidence="6">Carbohydrate biosynthesis.</text>
</comment>
<feature type="binding site" evidence="7">
    <location>
        <position position="128"/>
    </location>
    <ligand>
        <name>Mg(2+)</name>
        <dbReference type="ChEBI" id="CHEBI:18420"/>
        <label>2</label>
    </ligand>
</feature>
<dbReference type="GO" id="GO:0005737">
    <property type="term" value="C:cytoplasm"/>
    <property type="evidence" value="ECO:0007669"/>
    <property type="project" value="UniProtKB-SubCell"/>
</dbReference>
<evidence type="ECO:0000313" key="12">
    <source>
        <dbReference type="EMBL" id="MFC3956814.1"/>
    </source>
</evidence>
<dbReference type="Proteomes" id="UP001595846">
    <property type="component" value="Unassembled WGS sequence"/>
</dbReference>
<keyword evidence="4 7" id="KW-0378">Hydrolase</keyword>
<gene>
    <name evidence="7" type="primary">fbp</name>
    <name evidence="12" type="ORF">ACFOUR_00310</name>
</gene>
<dbReference type="InterPro" id="IPR028343">
    <property type="entry name" value="FBPtase"/>
</dbReference>
<dbReference type="GO" id="GO:0006094">
    <property type="term" value="P:gluconeogenesis"/>
    <property type="evidence" value="ECO:0007669"/>
    <property type="project" value="UniProtKB-UniRule"/>
</dbReference>
<comment type="similarity">
    <text evidence="2 7 8">Belongs to the FBPase class 1 family.</text>
</comment>
<dbReference type="SUPFAM" id="SSF56655">
    <property type="entry name" value="Carbohydrate phosphatase"/>
    <property type="match status" value="1"/>
</dbReference>
<feature type="binding site" evidence="7">
    <location>
        <position position="125"/>
    </location>
    <ligand>
        <name>Mg(2+)</name>
        <dbReference type="ChEBI" id="CHEBI:18420"/>
        <label>2</label>
    </ligand>
</feature>
<dbReference type="InterPro" id="IPR033391">
    <property type="entry name" value="FBPase_N"/>
</dbReference>
<evidence type="ECO:0000256" key="2">
    <source>
        <dbReference type="ARBA" id="ARBA00010941"/>
    </source>
</evidence>
<evidence type="ECO:0000256" key="7">
    <source>
        <dbReference type="HAMAP-Rule" id="MF_01855"/>
    </source>
</evidence>
<dbReference type="PANTHER" id="PTHR11556">
    <property type="entry name" value="FRUCTOSE-1,6-BISPHOSPHATASE-RELATED"/>
    <property type="match status" value="1"/>
</dbReference>
<feature type="binding site" evidence="7">
    <location>
        <position position="235"/>
    </location>
    <ligand>
        <name>substrate</name>
    </ligand>
</feature>
<dbReference type="HAMAP" id="MF_01855">
    <property type="entry name" value="FBPase_class1"/>
    <property type="match status" value="1"/>
</dbReference>
<sequence>MSERDGEGDPTGDERTDGTLGDARADGGAVDADRDRAATVDAIVDVVADSAEDIRSGLVGRRGKAGRENPSGEVQAEADVYADDLLEARLSAIDGVAEYASEERADVIDCGGSAADPDAVAVAVDPLDGSSNLEPNNTMGTVFAVYDEPLPAPGTSIVASGWVLYGPITTMALARDGTVTKYELSGDEPTVVEEDVTIPDDPLVYGFGGRVPHWPDDFADFARAVESDPSHKLRYGGAMIGDVNQVLTYGGIFAYPALEGNPRGKLRLQFEGNPIGHLIETAGGRSSAGSRSLLSVEPDELHDRVPLHVGTAELIDRLEATLE</sequence>
<evidence type="ECO:0000256" key="6">
    <source>
        <dbReference type="ARBA" id="ARBA00024331"/>
    </source>
</evidence>
<dbReference type="PRINTS" id="PR00115">
    <property type="entry name" value="F16BPHPHTASE"/>
</dbReference>
<keyword evidence="7" id="KW-0479">Metal-binding</keyword>
<feature type="binding site" evidence="7">
    <location>
        <position position="102"/>
    </location>
    <ligand>
        <name>Mg(2+)</name>
        <dbReference type="ChEBI" id="CHEBI:18420"/>
        <label>1</label>
    </ligand>
</feature>
<dbReference type="GO" id="GO:0000287">
    <property type="term" value="F:magnesium ion binding"/>
    <property type="evidence" value="ECO:0007669"/>
    <property type="project" value="UniProtKB-UniRule"/>
</dbReference>
<feature type="region of interest" description="Disordered" evidence="9">
    <location>
        <begin position="1"/>
        <end position="35"/>
    </location>
</feature>
<dbReference type="PIRSF" id="PIRSF000904">
    <property type="entry name" value="FBPtase_SBPase"/>
    <property type="match status" value="1"/>
</dbReference>
<evidence type="ECO:0000256" key="5">
    <source>
        <dbReference type="ARBA" id="ARBA00023277"/>
    </source>
</evidence>
<keyword evidence="5 7" id="KW-0119">Carbohydrate metabolism</keyword>
<feature type="binding site" evidence="7">
    <location>
        <position position="265"/>
    </location>
    <ligand>
        <name>substrate</name>
    </ligand>
</feature>
<dbReference type="Gene3D" id="3.40.190.80">
    <property type="match status" value="1"/>
</dbReference>
<feature type="binding site" evidence="7">
    <location>
        <position position="125"/>
    </location>
    <ligand>
        <name>Mg(2+)</name>
        <dbReference type="ChEBI" id="CHEBI:18420"/>
        <label>1</label>
    </ligand>
</feature>
<comment type="caution">
    <text evidence="7">Lacks conserved residue(s) required for the propagation of feature annotation.</text>
</comment>
<dbReference type="RefSeq" id="WP_256532246.1">
    <property type="nucleotide sequence ID" value="NZ_CP101824.1"/>
</dbReference>
<dbReference type="Gene3D" id="3.30.540.10">
    <property type="entry name" value="Fructose-1,6-Bisphosphatase, subunit A, domain 1"/>
    <property type="match status" value="1"/>
</dbReference>
<dbReference type="InterPro" id="IPR000146">
    <property type="entry name" value="FBPase_class-1"/>
</dbReference>
<dbReference type="GO" id="GO:0042132">
    <property type="term" value="F:fructose 1,6-bisphosphate 1-phosphatase activity"/>
    <property type="evidence" value="ECO:0007669"/>
    <property type="project" value="UniProtKB-UniRule"/>
</dbReference>
<keyword evidence="7" id="KW-0460">Magnesium</keyword>
<dbReference type="PANTHER" id="PTHR11556:SF35">
    <property type="entry name" value="SEDOHEPTULOSE-1,7-BISPHOSPHATASE, CHLOROPLASTIC"/>
    <property type="match status" value="1"/>
</dbReference>
<evidence type="ECO:0000259" key="10">
    <source>
        <dbReference type="Pfam" id="PF00316"/>
    </source>
</evidence>
<evidence type="ECO:0000256" key="8">
    <source>
        <dbReference type="RuleBase" id="RU000508"/>
    </source>
</evidence>
<comment type="caution">
    <text evidence="12">The sequence shown here is derived from an EMBL/GenBank/DDBJ whole genome shotgun (WGS) entry which is preliminary data.</text>
</comment>
<proteinExistence type="inferred from homology"/>
<feature type="binding site" evidence="7">
    <location>
        <position position="127"/>
    </location>
    <ligand>
        <name>Mg(2+)</name>
        <dbReference type="ChEBI" id="CHEBI:18420"/>
        <label>1</label>
    </ligand>
</feature>
<feature type="domain" description="Fructose-1-6-bisphosphatase class I N-terminal" evidence="10">
    <location>
        <begin position="55"/>
        <end position="184"/>
    </location>
</feature>
<comment type="cofactor">
    <cofactor evidence="7">
        <name>Mg(2+)</name>
        <dbReference type="ChEBI" id="CHEBI:18420"/>
    </cofactor>
    <text evidence="7">Binds 2 magnesium ions per subunit.</text>
</comment>
<feature type="binding site" evidence="7">
    <location>
        <begin position="128"/>
        <end position="131"/>
    </location>
    <ligand>
        <name>substrate</name>
    </ligand>
</feature>
<keyword evidence="13" id="KW-1185">Reference proteome</keyword>